<dbReference type="EC" id="7.6.2.1" evidence="17"/>
<evidence type="ECO:0000256" key="17">
    <source>
        <dbReference type="RuleBase" id="RU362033"/>
    </source>
</evidence>
<evidence type="ECO:0000256" key="18">
    <source>
        <dbReference type="SAM" id="MobiDB-lite"/>
    </source>
</evidence>
<evidence type="ECO:0000256" key="13">
    <source>
        <dbReference type="ARBA" id="ARBA00049128"/>
    </source>
</evidence>
<dbReference type="RefSeq" id="XP_051365782.1">
    <property type="nucleotide sequence ID" value="XM_051502607.1"/>
</dbReference>
<feature type="region of interest" description="Disordered" evidence="18">
    <location>
        <begin position="622"/>
        <end position="690"/>
    </location>
</feature>
<comment type="subcellular location">
    <subcellularLocation>
        <location evidence="2">Endomembrane system</location>
    </subcellularLocation>
    <subcellularLocation>
        <location evidence="1 17">Membrane</location>
        <topology evidence="1 17">Multi-pass membrane protein</topology>
    </subcellularLocation>
</comment>
<dbReference type="InterPro" id="IPR023214">
    <property type="entry name" value="HAD_sf"/>
</dbReference>
<feature type="transmembrane region" description="Helical" evidence="17">
    <location>
        <begin position="516"/>
        <end position="538"/>
    </location>
</feature>
<comment type="caution">
    <text evidence="22">The sequence shown here is derived from an EMBL/GenBank/DDBJ whole genome shotgun (WGS) entry which is preliminary data.</text>
</comment>
<protein>
    <recommendedName>
        <fullName evidence="17">Phospholipid-transporting ATPase</fullName>
        <ecNumber evidence="17">7.6.2.1</ecNumber>
    </recommendedName>
</protein>
<comment type="cofactor">
    <cofactor evidence="16">
        <name>Mg(2+)</name>
        <dbReference type="ChEBI" id="CHEBI:18420"/>
    </cofactor>
</comment>
<dbReference type="GO" id="GO:0005524">
    <property type="term" value="F:ATP binding"/>
    <property type="evidence" value="ECO:0007669"/>
    <property type="project" value="UniProtKB-UniRule"/>
</dbReference>
<feature type="compositionally biased region" description="Basic and acidic residues" evidence="18">
    <location>
        <begin position="1433"/>
        <end position="1442"/>
    </location>
</feature>
<dbReference type="SFLD" id="SFLDG00002">
    <property type="entry name" value="C1.7:_P-type_atpase_like"/>
    <property type="match status" value="1"/>
</dbReference>
<evidence type="ECO:0000256" key="3">
    <source>
        <dbReference type="ARBA" id="ARBA00008109"/>
    </source>
</evidence>
<evidence type="ECO:0000256" key="16">
    <source>
        <dbReference type="PIRSR" id="PIRSR606539-3"/>
    </source>
</evidence>
<dbReference type="GO" id="GO:0006892">
    <property type="term" value="P:post-Golgi vesicle-mediated transport"/>
    <property type="evidence" value="ECO:0007669"/>
    <property type="project" value="TreeGrafter"/>
</dbReference>
<accession>A0A9Q0BHC5</accession>
<dbReference type="EMBL" id="JAGIXG020000003">
    <property type="protein sequence ID" value="KAI6784926.1"/>
    <property type="molecule type" value="Genomic_DNA"/>
</dbReference>
<evidence type="ECO:0000256" key="7">
    <source>
        <dbReference type="ARBA" id="ARBA00022840"/>
    </source>
</evidence>
<feature type="binding site" evidence="16">
    <location>
        <position position="1137"/>
    </location>
    <ligand>
        <name>Mg(2+)</name>
        <dbReference type="ChEBI" id="CHEBI:18420"/>
    </ligand>
</feature>
<feature type="region of interest" description="Disordered" evidence="18">
    <location>
        <begin position="1503"/>
        <end position="1548"/>
    </location>
</feature>
<dbReference type="SUPFAM" id="SSF81665">
    <property type="entry name" value="Calcium ATPase, transmembrane domain M"/>
    <property type="match status" value="1"/>
</dbReference>
<feature type="compositionally biased region" description="Basic residues" evidence="18">
    <location>
        <begin position="628"/>
        <end position="638"/>
    </location>
</feature>
<dbReference type="PANTHER" id="PTHR24092">
    <property type="entry name" value="PROBABLE PHOSPHOLIPID-TRANSPORTING ATPASE"/>
    <property type="match status" value="1"/>
</dbReference>
<comment type="similarity">
    <text evidence="3 17">Belongs to the cation transport ATPase (P-type) (TC 3.A.3) family. Type IV subfamily.</text>
</comment>
<feature type="transmembrane region" description="Helical" evidence="17">
    <location>
        <begin position="475"/>
        <end position="496"/>
    </location>
</feature>
<gene>
    <name evidence="22" type="ORF">J7T54_008020</name>
</gene>
<feature type="region of interest" description="Disordered" evidence="18">
    <location>
        <begin position="1429"/>
        <end position="1489"/>
    </location>
</feature>
<dbReference type="PROSITE" id="PS00154">
    <property type="entry name" value="ATPASE_E1_E2"/>
    <property type="match status" value="1"/>
</dbReference>
<evidence type="ECO:0000256" key="12">
    <source>
        <dbReference type="ARBA" id="ARBA00034036"/>
    </source>
</evidence>
<evidence type="ECO:0000256" key="5">
    <source>
        <dbReference type="ARBA" id="ARBA00022723"/>
    </source>
</evidence>
<dbReference type="InterPro" id="IPR023298">
    <property type="entry name" value="ATPase_P-typ_TM_dom_sf"/>
</dbReference>
<feature type="binding site" evidence="15">
    <location>
        <position position="813"/>
    </location>
    <ligand>
        <name>ATP</name>
        <dbReference type="ChEBI" id="CHEBI:30616"/>
    </ligand>
</feature>
<feature type="region of interest" description="Disordered" evidence="18">
    <location>
        <begin position="1"/>
        <end position="117"/>
    </location>
</feature>
<reference evidence="22" key="1">
    <citation type="journal article" date="2021" name="J Fungi (Basel)">
        <title>Genomic and Metabolomic Analyses of the Marine Fungus Emericellopsis cladophorae: Insights into Saltwater Adaptability Mechanisms and Its Biosynthetic Potential.</title>
        <authorList>
            <person name="Goncalves M.F.M."/>
            <person name="Hilario S."/>
            <person name="Van de Peer Y."/>
            <person name="Esteves A.C."/>
            <person name="Alves A."/>
        </authorList>
    </citation>
    <scope>NUCLEOTIDE SEQUENCE</scope>
    <source>
        <strain evidence="22">MUM 19.33</strain>
    </source>
</reference>
<dbReference type="GeneID" id="75834492"/>
<feature type="binding site" evidence="15">
    <location>
        <position position="584"/>
    </location>
    <ligand>
        <name>ATP</name>
        <dbReference type="ChEBI" id="CHEBI:30616"/>
    </ligand>
</feature>
<dbReference type="GO" id="GO:0000287">
    <property type="term" value="F:magnesium ion binding"/>
    <property type="evidence" value="ECO:0007669"/>
    <property type="project" value="UniProtKB-UniRule"/>
</dbReference>
<evidence type="ECO:0000256" key="8">
    <source>
        <dbReference type="ARBA" id="ARBA00022842"/>
    </source>
</evidence>
<evidence type="ECO:0000256" key="15">
    <source>
        <dbReference type="PIRSR" id="PIRSR606539-2"/>
    </source>
</evidence>
<evidence type="ECO:0000256" key="2">
    <source>
        <dbReference type="ARBA" id="ARBA00004308"/>
    </source>
</evidence>
<dbReference type="GO" id="GO:0005886">
    <property type="term" value="C:plasma membrane"/>
    <property type="evidence" value="ECO:0007669"/>
    <property type="project" value="TreeGrafter"/>
</dbReference>
<dbReference type="Proteomes" id="UP001055219">
    <property type="component" value="Unassembled WGS sequence"/>
</dbReference>
<dbReference type="SUPFAM" id="SSF81660">
    <property type="entry name" value="Metal cation-transporting ATPase, ATP-binding domain N"/>
    <property type="match status" value="1"/>
</dbReference>
<dbReference type="Pfam" id="PF16212">
    <property type="entry name" value="PhoLip_ATPase_C"/>
    <property type="match status" value="1"/>
</dbReference>
<evidence type="ECO:0000313" key="22">
    <source>
        <dbReference type="EMBL" id="KAI6784926.1"/>
    </source>
</evidence>
<keyword evidence="6 15" id="KW-0547">Nucleotide-binding</keyword>
<feature type="domain" description="P-type ATPase A" evidence="19">
    <location>
        <begin position="315"/>
        <end position="400"/>
    </location>
</feature>
<feature type="binding site" evidence="15">
    <location>
        <position position="1022"/>
    </location>
    <ligand>
        <name>ATP</name>
        <dbReference type="ChEBI" id="CHEBI:30616"/>
    </ligand>
</feature>
<dbReference type="GO" id="GO:0016887">
    <property type="term" value="F:ATP hydrolysis activity"/>
    <property type="evidence" value="ECO:0007669"/>
    <property type="project" value="InterPro"/>
</dbReference>
<keyword evidence="8 16" id="KW-0460">Magnesium</keyword>
<feature type="compositionally biased region" description="Basic and acidic residues" evidence="18">
    <location>
        <begin position="646"/>
        <end position="661"/>
    </location>
</feature>
<keyword evidence="23" id="KW-1185">Reference proteome</keyword>
<comment type="catalytic activity">
    <reaction evidence="13">
        <text>a 1,2-diacyl-sn-glycero-3-phosphoethanolamine(out) + ATP + H2O = a 1,2-diacyl-sn-glycero-3-phosphoethanolamine(in) + ADP + phosphate + H(+)</text>
        <dbReference type="Rhea" id="RHEA:66132"/>
        <dbReference type="ChEBI" id="CHEBI:15377"/>
        <dbReference type="ChEBI" id="CHEBI:15378"/>
        <dbReference type="ChEBI" id="CHEBI:30616"/>
        <dbReference type="ChEBI" id="CHEBI:43474"/>
        <dbReference type="ChEBI" id="CHEBI:64612"/>
        <dbReference type="ChEBI" id="CHEBI:456216"/>
    </reaction>
    <physiologicalReaction direction="left-to-right" evidence="13">
        <dbReference type="Rhea" id="RHEA:66133"/>
    </physiologicalReaction>
</comment>
<feature type="compositionally biased region" description="Basic residues" evidence="18">
    <location>
        <begin position="98"/>
        <end position="114"/>
    </location>
</feature>
<dbReference type="SFLD" id="SFLDS00003">
    <property type="entry name" value="Haloacid_Dehalogenase"/>
    <property type="match status" value="1"/>
</dbReference>
<evidence type="ECO:0000256" key="9">
    <source>
        <dbReference type="ARBA" id="ARBA00022967"/>
    </source>
</evidence>
<dbReference type="InterPro" id="IPR036412">
    <property type="entry name" value="HAD-like_sf"/>
</dbReference>
<evidence type="ECO:0000256" key="14">
    <source>
        <dbReference type="PIRSR" id="PIRSR606539-1"/>
    </source>
</evidence>
<evidence type="ECO:0000256" key="4">
    <source>
        <dbReference type="ARBA" id="ARBA00022692"/>
    </source>
</evidence>
<keyword evidence="10 17" id="KW-1133">Transmembrane helix</keyword>
<dbReference type="NCBIfam" id="TIGR01494">
    <property type="entry name" value="ATPase_P-type"/>
    <property type="match status" value="1"/>
</dbReference>
<evidence type="ECO:0000256" key="10">
    <source>
        <dbReference type="ARBA" id="ARBA00022989"/>
    </source>
</evidence>
<feature type="compositionally biased region" description="Basic and acidic residues" evidence="18">
    <location>
        <begin position="44"/>
        <end position="55"/>
    </location>
</feature>
<feature type="binding site" evidence="15">
    <location>
        <position position="585"/>
    </location>
    <ligand>
        <name>ATP</name>
        <dbReference type="ChEBI" id="CHEBI:30616"/>
    </ligand>
</feature>
<dbReference type="InterPro" id="IPR006539">
    <property type="entry name" value="P-type_ATPase_IV"/>
</dbReference>
<dbReference type="InterPro" id="IPR032631">
    <property type="entry name" value="P-type_ATPase_N"/>
</dbReference>
<dbReference type="InterPro" id="IPR044492">
    <property type="entry name" value="P_typ_ATPase_HD_dom"/>
</dbReference>
<dbReference type="Gene3D" id="2.70.150.10">
    <property type="entry name" value="Calcium-transporting ATPase, cytoplasmic transduction domain A"/>
    <property type="match status" value="1"/>
</dbReference>
<feature type="binding site" evidence="15">
    <location>
        <position position="1141"/>
    </location>
    <ligand>
        <name>ATP</name>
        <dbReference type="ChEBI" id="CHEBI:30616"/>
    </ligand>
</feature>
<dbReference type="InterPro" id="IPR032630">
    <property type="entry name" value="P_typ_ATPase_c"/>
</dbReference>
<dbReference type="InterPro" id="IPR018303">
    <property type="entry name" value="ATPase_P-typ_P_site"/>
</dbReference>
<keyword evidence="9 17" id="KW-1278">Translocase</keyword>
<dbReference type="Gene3D" id="3.40.50.1000">
    <property type="entry name" value="HAD superfamily/HAD-like"/>
    <property type="match status" value="1"/>
</dbReference>
<dbReference type="Gene3D" id="3.40.1110.10">
    <property type="entry name" value="Calcium-transporting ATPase, cytoplasmic domain N"/>
    <property type="match status" value="2"/>
</dbReference>
<feature type="domain" description="P-type ATPase N-terminal" evidence="20">
    <location>
        <begin position="178"/>
        <end position="236"/>
    </location>
</feature>
<feature type="transmembrane region" description="Helical" evidence="17">
    <location>
        <begin position="1227"/>
        <end position="1247"/>
    </location>
</feature>
<feature type="transmembrane region" description="Helical" evidence="17">
    <location>
        <begin position="1338"/>
        <end position="1358"/>
    </location>
</feature>
<evidence type="ECO:0000259" key="20">
    <source>
        <dbReference type="Pfam" id="PF16209"/>
    </source>
</evidence>
<dbReference type="PANTHER" id="PTHR24092:SF174">
    <property type="entry name" value="PHOSPHOLIPID-TRANSPORTING ATPASE DNF3-RELATED"/>
    <property type="match status" value="1"/>
</dbReference>
<feature type="binding site" evidence="15">
    <location>
        <position position="583"/>
    </location>
    <ligand>
        <name>ATP</name>
        <dbReference type="ChEBI" id="CHEBI:30616"/>
    </ligand>
</feature>
<dbReference type="Pfam" id="PF13246">
    <property type="entry name" value="Cation_ATPase"/>
    <property type="match status" value="1"/>
</dbReference>
<evidence type="ECO:0000313" key="23">
    <source>
        <dbReference type="Proteomes" id="UP001055219"/>
    </source>
</evidence>
<feature type="binding site" evidence="15">
    <location>
        <position position="744"/>
    </location>
    <ligand>
        <name>ATP</name>
        <dbReference type="ChEBI" id="CHEBI:30616"/>
    </ligand>
</feature>
<feature type="binding site" evidence="15">
    <location>
        <position position="790"/>
    </location>
    <ligand>
        <name>ATP</name>
        <dbReference type="ChEBI" id="CHEBI:30616"/>
    </ligand>
</feature>
<keyword evidence="7 15" id="KW-0067">ATP-binding</keyword>
<dbReference type="FunFam" id="3.40.50.1000:FF:000172">
    <property type="entry name" value="Phospholipid-transporting ATPase"/>
    <property type="match status" value="1"/>
</dbReference>
<dbReference type="InterPro" id="IPR008250">
    <property type="entry name" value="ATPase_P-typ_transduc_dom_A_sf"/>
</dbReference>
<proteinExistence type="inferred from homology"/>
<evidence type="ECO:0000256" key="1">
    <source>
        <dbReference type="ARBA" id="ARBA00004141"/>
    </source>
</evidence>
<feature type="binding site" evidence="15">
    <location>
        <position position="1116"/>
    </location>
    <ligand>
        <name>ATP</name>
        <dbReference type="ChEBI" id="CHEBI:30616"/>
    </ligand>
</feature>
<feature type="domain" description="P-type ATPase C-terminal" evidence="21">
    <location>
        <begin position="1163"/>
        <end position="1414"/>
    </location>
</feature>
<dbReference type="Pfam" id="PF00122">
    <property type="entry name" value="E1-E2_ATPase"/>
    <property type="match status" value="1"/>
</dbReference>
<feature type="compositionally biased region" description="Low complexity" evidence="18">
    <location>
        <begin position="910"/>
        <end position="919"/>
    </location>
</feature>
<feature type="active site" description="4-aspartylphosphate intermediate" evidence="14">
    <location>
        <position position="583"/>
    </location>
</feature>
<dbReference type="GO" id="GO:0045332">
    <property type="term" value="P:phospholipid translocation"/>
    <property type="evidence" value="ECO:0007669"/>
    <property type="project" value="TreeGrafter"/>
</dbReference>
<dbReference type="InterPro" id="IPR059000">
    <property type="entry name" value="ATPase_P-type_domA"/>
</dbReference>
<evidence type="ECO:0000259" key="21">
    <source>
        <dbReference type="Pfam" id="PF16212"/>
    </source>
</evidence>
<feature type="transmembrane region" description="Helical" evidence="17">
    <location>
        <begin position="1384"/>
        <end position="1404"/>
    </location>
</feature>
<feature type="binding site" evidence="16">
    <location>
        <position position="1141"/>
    </location>
    <ligand>
        <name>Mg(2+)</name>
        <dbReference type="ChEBI" id="CHEBI:18420"/>
    </ligand>
</feature>
<dbReference type="SUPFAM" id="SSF81653">
    <property type="entry name" value="Calcium ATPase, transduction domain A"/>
    <property type="match status" value="1"/>
</dbReference>
<feature type="transmembrane region" description="Helical" evidence="17">
    <location>
        <begin position="1310"/>
        <end position="1331"/>
    </location>
</feature>
<dbReference type="SFLD" id="SFLDF00027">
    <property type="entry name" value="p-type_atpase"/>
    <property type="match status" value="1"/>
</dbReference>
<sequence length="1548" mass="174439">MAPGRNDAGPGSSGGGPGRTDYPQDDLPGEHDGSTGIASTRNYFDPRSRDSDRPFVHANPSQTARARSNLHRASSRESLGARSPTSISHIKEQPGASPRRHGFREKLRRRRLAKKGTGWKPIARATWKDRLRDQLSGLWQSIVIETILRQKPLPPSKDGRHIPLNPADVGPKGLIDERSEKTYINNFIRSNRYTIFSFIPAQLIYQFSKLGNFYFLVVGIVQMIPGLSTVGRWTTIAPLAAFIAFSMAKEGYDDWRRYRLDKTENRAAVWVLASGVRSNPSNRPKRFSGKGWKKGETEYEEKKRLDVEREHGIKLNKEDWIKIQWQHVQVGDVVRLHRDQAIPADVALLHATGSNGIAYIDTMALDGETNLKSKQASPMFAEKCTTMAGLKTTQATVVSEDPNIDLYNYDGKAVADGETLPLTMANVVYRGSTLRNTSLAIGLVINSGEECKIRMNANKNTKAKKPRMQSMVNRMVLIQIFAVCMLAAGMTIGYVLWQDRTERDSWYLRNANVQYIEIFFGYVIMFNTLIPLSLYVSLEIVKIGQFLQMQDAEMYDPVSDTPASINTTSTLEDLGQVGWVFSDKTGTLTENIMRFRKMSVAGVPLLHDMNIERDEAAKEKKIQETMNHKGKGKGKGKKNPLMPGAVEHHLQERDYEDRTTDPSRPSAKRMLTSASLSRWHSNRPGEADPEMKTEDLLDLIRRKGQSSFARKAKHFLLCIALCHTCLPERTDDGRLQFQAANPDELALIEAARDFGYLMVDRPAGAIKLQGVNSDGSLHVETYEVLSVVEFSSKRKRMSIIVRMPDGRICVICKGADNVIRDRLRMRDVADQKAADQSRRMNQRRSMEQSMISRRLSSEYQQSLNEGRRMNLHRRSTEMQRLAEEGSPRGSMDQSGEPRPYFSRMKSYDSADQQANQMAANAEDEAIERVFQHVDDFASDGLRTLLYGSRYIDESTYSEWREIYHEAETSLVDRQEKIEEASDLIEQGFDLVGATAIEDKLQDGVPETIDKLRRANIKIWMLTGDKRETAINIGHSAGLCKTHSQIYILDSASGNLHETLSTTLDQISAGKIPHTVLVVDGQTLQSINDDGDCSTLFYDITVLVDSVICCRASPAQKSDLVKRIRRYVPKSMTLAIGDGANDIGMILASHVGIGISGREGLQAARISDFSIAQFRFLQKLLFVHGRWNYLRTGRYVLATFWKEILFYLVQAHYQRSTGYSGTSLYENWSLTVFNVLFTSLAVILPGIFDKDLDADTLLAVPELYTFGQKSMGINYLQYFGWVVLGVIGSVIIFYPTWWFYHYTLFTSDNSIFAMGCICFTVAVVFINIRLFILECHYKTIIIFGGFAISVAGWFLWMIIISEMYEGAVGIYVVKDGFLHNFGPTLAWWTIILLELAALIVVDLAVQSIRRVYFPNDQDLMQRVEKDARKKKSKGVKDAEKGGADVELDEVAGEPFPGHKDVDQTASEEQSPGPLRRDVAPGAQEQRTDQVRSMAWTGNADYYYDNVDPNPRAPTQRGQWHFGQVRQQDGQHLESDVSYRPSQAGVGQAY</sequence>
<dbReference type="InterPro" id="IPR001757">
    <property type="entry name" value="P_typ_ATPase"/>
</dbReference>
<dbReference type="NCBIfam" id="TIGR01652">
    <property type="entry name" value="ATPase-Plipid"/>
    <property type="match status" value="2"/>
</dbReference>
<dbReference type="InterPro" id="IPR023299">
    <property type="entry name" value="ATPase_P-typ_cyto_dom_N"/>
</dbReference>
<dbReference type="OrthoDB" id="377733at2759"/>
<feature type="transmembrane region" description="Helical" evidence="17">
    <location>
        <begin position="1277"/>
        <end position="1298"/>
    </location>
</feature>
<name>A0A9Q0BHC5_9HYPO</name>
<feature type="region of interest" description="Disordered" evidence="18">
    <location>
        <begin position="830"/>
        <end position="919"/>
    </location>
</feature>
<feature type="compositionally biased region" description="Basic and acidic residues" evidence="18">
    <location>
        <begin position="874"/>
        <end position="886"/>
    </location>
</feature>
<keyword evidence="5 16" id="KW-0479">Metal-binding</keyword>
<dbReference type="Pfam" id="PF16209">
    <property type="entry name" value="PhoLip_ATPase_N"/>
    <property type="match status" value="1"/>
</dbReference>
<feature type="binding site" evidence="15">
    <location>
        <position position="1140"/>
    </location>
    <ligand>
        <name>ATP</name>
        <dbReference type="ChEBI" id="CHEBI:30616"/>
    </ligand>
</feature>
<feature type="binding site" evidence="16">
    <location>
        <position position="583"/>
    </location>
    <ligand>
        <name>Mg(2+)</name>
        <dbReference type="ChEBI" id="CHEBI:18420"/>
    </ligand>
</feature>
<dbReference type="GO" id="GO:0140326">
    <property type="term" value="F:ATPase-coupled intramembrane lipid transporter activity"/>
    <property type="evidence" value="ECO:0007669"/>
    <property type="project" value="UniProtKB-EC"/>
</dbReference>
<feature type="binding site" evidence="16">
    <location>
        <position position="585"/>
    </location>
    <ligand>
        <name>Mg(2+)</name>
        <dbReference type="ChEBI" id="CHEBI:18420"/>
    </ligand>
</feature>
<organism evidence="22 23">
    <name type="scientific">Emericellopsis cladophorae</name>
    <dbReference type="NCBI Taxonomy" id="2686198"/>
    <lineage>
        <taxon>Eukaryota</taxon>
        <taxon>Fungi</taxon>
        <taxon>Dikarya</taxon>
        <taxon>Ascomycota</taxon>
        <taxon>Pezizomycotina</taxon>
        <taxon>Sordariomycetes</taxon>
        <taxon>Hypocreomycetidae</taxon>
        <taxon>Hypocreales</taxon>
        <taxon>Bionectriaceae</taxon>
        <taxon>Emericellopsis</taxon>
    </lineage>
</organism>
<evidence type="ECO:0000256" key="11">
    <source>
        <dbReference type="ARBA" id="ARBA00023136"/>
    </source>
</evidence>
<dbReference type="GO" id="GO:0032456">
    <property type="term" value="P:endocytic recycling"/>
    <property type="evidence" value="ECO:0007669"/>
    <property type="project" value="TreeGrafter"/>
</dbReference>
<dbReference type="PRINTS" id="PR00119">
    <property type="entry name" value="CATATPASE"/>
</dbReference>
<evidence type="ECO:0000259" key="19">
    <source>
        <dbReference type="Pfam" id="PF00122"/>
    </source>
</evidence>
<dbReference type="SUPFAM" id="SSF56784">
    <property type="entry name" value="HAD-like"/>
    <property type="match status" value="1"/>
</dbReference>
<feature type="binding site" evidence="15">
    <location>
        <position position="942"/>
    </location>
    <ligand>
        <name>ATP</name>
        <dbReference type="ChEBI" id="CHEBI:30616"/>
    </ligand>
</feature>
<feature type="binding site" evidence="15">
    <location>
        <position position="1024"/>
    </location>
    <ligand>
        <name>ATP</name>
        <dbReference type="ChEBI" id="CHEBI:30616"/>
    </ligand>
</feature>
<keyword evidence="11 17" id="KW-0472">Membrane</keyword>
<keyword evidence="4 17" id="KW-0812">Transmembrane</keyword>
<comment type="catalytic activity">
    <reaction evidence="12 17">
        <text>ATP + H2O + phospholipidSide 1 = ADP + phosphate + phospholipidSide 2.</text>
        <dbReference type="EC" id="7.6.2.1"/>
    </reaction>
</comment>
<feature type="binding site" evidence="15">
    <location>
        <position position="1023"/>
    </location>
    <ligand>
        <name>ATP</name>
        <dbReference type="ChEBI" id="CHEBI:30616"/>
    </ligand>
</feature>
<dbReference type="GO" id="GO:0005802">
    <property type="term" value="C:trans-Golgi network"/>
    <property type="evidence" value="ECO:0007669"/>
    <property type="project" value="TreeGrafter"/>
</dbReference>
<feature type="binding site" evidence="15">
    <location>
        <position position="1110"/>
    </location>
    <ligand>
        <name>ATP</name>
        <dbReference type="ChEBI" id="CHEBI:30616"/>
    </ligand>
</feature>
<reference evidence="22" key="2">
    <citation type="submission" date="2022-07" db="EMBL/GenBank/DDBJ databases">
        <authorList>
            <person name="Goncalves M.F.M."/>
            <person name="Hilario S."/>
            <person name="Van De Peer Y."/>
            <person name="Esteves A.C."/>
            <person name="Alves A."/>
        </authorList>
    </citation>
    <scope>NUCLEOTIDE SEQUENCE</scope>
    <source>
        <strain evidence="22">MUM 19.33</strain>
    </source>
</reference>
<evidence type="ECO:0000256" key="6">
    <source>
        <dbReference type="ARBA" id="ARBA00022741"/>
    </source>
</evidence>
<dbReference type="Pfam" id="PF00702">
    <property type="entry name" value="Hydrolase"/>
    <property type="match status" value="1"/>
</dbReference>